<feature type="domain" description="MucBP" evidence="3">
    <location>
        <begin position="531"/>
        <end position="591"/>
    </location>
</feature>
<dbReference type="Gene3D" id="3.10.20.320">
    <property type="entry name" value="Putative peptidoglycan bound protein (lpxtg motif)"/>
    <property type="match status" value="2"/>
</dbReference>
<dbReference type="RefSeq" id="WP_278229384.1">
    <property type="nucleotide sequence ID" value="NZ_JAOWLY010000017.1"/>
</dbReference>
<dbReference type="Proteomes" id="UP001152614">
    <property type="component" value="Unassembled WGS sequence"/>
</dbReference>
<keyword evidence="1" id="KW-0677">Repeat</keyword>
<dbReference type="AlphaFoldDB" id="A0A9X4NJ02"/>
<evidence type="ECO:0000256" key="2">
    <source>
        <dbReference type="SAM" id="Phobius"/>
    </source>
</evidence>
<reference evidence="5" key="1">
    <citation type="submission" date="2022-10" db="EMBL/GenBank/DDBJ databases">
        <authorList>
            <person name="Turner M.S."/>
            <person name="Huang W."/>
        </authorList>
    </citation>
    <scope>NUCLEOTIDE SEQUENCE</scope>
    <source>
        <strain evidence="5">3</strain>
    </source>
</reference>
<comment type="caution">
    <text evidence="5">The sequence shown here is derived from an EMBL/GenBank/DDBJ whole genome shotgun (WGS) entry which is preliminary data.</text>
</comment>
<keyword evidence="2" id="KW-0812">Transmembrane</keyword>
<dbReference type="Gene3D" id="2.60.40.10">
    <property type="entry name" value="Immunoglobulins"/>
    <property type="match status" value="1"/>
</dbReference>
<evidence type="ECO:0000313" key="5">
    <source>
        <dbReference type="EMBL" id="MDG4984971.1"/>
    </source>
</evidence>
<dbReference type="InterPro" id="IPR032179">
    <property type="entry name" value="Cry22Aa_Ig-like"/>
</dbReference>
<dbReference type="EMBL" id="JAOWLY010000017">
    <property type="protein sequence ID" value="MDG4984971.1"/>
    <property type="molecule type" value="Genomic_DNA"/>
</dbReference>
<gene>
    <name evidence="5" type="ORF">OGZ51_12530</name>
</gene>
<accession>A0A9X4NJ02</accession>
<evidence type="ECO:0000256" key="1">
    <source>
        <dbReference type="ARBA" id="ARBA00022737"/>
    </source>
</evidence>
<dbReference type="InterPro" id="IPR009459">
    <property type="entry name" value="MucBP_dom"/>
</dbReference>
<evidence type="ECO:0000259" key="3">
    <source>
        <dbReference type="Pfam" id="PF06458"/>
    </source>
</evidence>
<organism evidence="5 6">
    <name type="scientific">Lactococcus lactis</name>
    <dbReference type="NCBI Taxonomy" id="1358"/>
    <lineage>
        <taxon>Bacteria</taxon>
        <taxon>Bacillati</taxon>
        <taxon>Bacillota</taxon>
        <taxon>Bacilli</taxon>
        <taxon>Lactobacillales</taxon>
        <taxon>Streptococcaceae</taxon>
        <taxon>Lactococcus</taxon>
    </lineage>
</organism>
<name>A0A9X4NJ02_9LACT</name>
<dbReference type="Pfam" id="PF06458">
    <property type="entry name" value="MucBP"/>
    <property type="match status" value="2"/>
</dbReference>
<feature type="transmembrane region" description="Helical" evidence="2">
    <location>
        <begin position="623"/>
        <end position="644"/>
    </location>
</feature>
<feature type="domain" description="MucBP" evidence="3">
    <location>
        <begin position="455"/>
        <end position="522"/>
    </location>
</feature>
<keyword evidence="2" id="KW-1133">Transmembrane helix</keyword>
<proteinExistence type="predicted"/>
<evidence type="ECO:0000313" key="6">
    <source>
        <dbReference type="Proteomes" id="UP001152614"/>
    </source>
</evidence>
<dbReference type="InterPro" id="IPR013783">
    <property type="entry name" value="Ig-like_fold"/>
</dbReference>
<sequence>MGNKINFRLASILIITTQLTTMVLPAVDADTLNNNSQNKNTQVSQSLSSSYIASLVTNANNTDTGGELELALNLSITDENVVIPAGTKFTISIDPKAIDYNSIDFSDPTLSEYFTYSKDSTTGKMVLILKQDVLGKGTKINPKIHVKVTGEPGKSYKIQSNVSDGTNVLITNDTINTTGIPDYHYGTINTYWGKYEGQDGNFIGKAANLSNTGIFSRSKNNVEIFGEFNTTYQKWSSFIDNKDKWVSLKFNYDSKETLDVSSINIYDKTKNYSTIPYTTNPTGDGSIPIVKIDKINHNFEVLLKSTDVVGGDNSQDVLVVNYSTNVDDATLTYDNSMVLKNEQDTELAQYGLHSIFSEEGNSNIFPTISAKDLRFPLGQLNENNAEAILKSDASATAKDTKDGVIDPTKISVDTSKIDFSKPGTYTALYKVKNSSGKTAGKTYKVIIYQSATQAVTINYVDEDGKKIHDSNKIVGNIGDTYDASGGSYQLKIKGYILDQSKVPGNIKGVISDGNQVVTYVYTKLPPQKGMVNVKYVDTDGNQIAKEISISGNLGQVYTTEKKLFNGYTFKEVRGNISGKLEKNIQNVIYVYIKNTEKNIPTVPAQDDNVAEKKLPVTGENEQLTLLGVGLGSVAVCGAVIITYFRFLKKK</sequence>
<dbReference type="Pfam" id="PF16403">
    <property type="entry name" value="Bact_surface_Ig-like"/>
    <property type="match status" value="1"/>
</dbReference>
<protein>
    <submittedName>
        <fullName evidence="5">MucBP domain-containing protein</fullName>
    </submittedName>
</protein>
<reference evidence="5" key="2">
    <citation type="journal article" date="2023" name="Food Microbiol.">
        <title>Evaluation of the fermentation potential of lactic acid bacteria isolated from herbs, fruits and vegetables as starter cultures in nut-based milk alternatives.</title>
        <authorList>
            <person name="Huang W."/>
            <person name="Dong A."/>
            <person name="Pham H.T."/>
            <person name="Zhou C."/>
            <person name="Huo Z."/>
            <person name="Watjen A.P."/>
            <person name="Prakash S."/>
            <person name="Bang-Berthelsen C.H."/>
            <person name="Turner M.S."/>
        </authorList>
    </citation>
    <scope>NUCLEOTIDE SEQUENCE</scope>
    <source>
        <strain evidence="5">3</strain>
    </source>
</reference>
<keyword evidence="2" id="KW-0472">Membrane</keyword>
<evidence type="ECO:0000259" key="4">
    <source>
        <dbReference type="Pfam" id="PF16403"/>
    </source>
</evidence>
<feature type="domain" description="Pesticidal crystal protein Cry22Aa Ig-like" evidence="4">
    <location>
        <begin position="392"/>
        <end position="446"/>
    </location>
</feature>